<organism evidence="2 3">
    <name type="scientific">Pristionchus fissidentatus</name>
    <dbReference type="NCBI Taxonomy" id="1538716"/>
    <lineage>
        <taxon>Eukaryota</taxon>
        <taxon>Metazoa</taxon>
        <taxon>Ecdysozoa</taxon>
        <taxon>Nematoda</taxon>
        <taxon>Chromadorea</taxon>
        <taxon>Rhabditida</taxon>
        <taxon>Rhabditina</taxon>
        <taxon>Diplogasteromorpha</taxon>
        <taxon>Diplogasteroidea</taxon>
        <taxon>Neodiplogasteridae</taxon>
        <taxon>Pristionchus</taxon>
    </lineage>
</organism>
<keyword evidence="1" id="KW-0472">Membrane</keyword>
<comment type="caution">
    <text evidence="2">The sequence shown here is derived from an EMBL/GenBank/DDBJ whole genome shotgun (WGS) entry which is preliminary data.</text>
</comment>
<dbReference type="AlphaFoldDB" id="A0AAV5VT30"/>
<evidence type="ECO:0000256" key="1">
    <source>
        <dbReference type="SAM" id="Phobius"/>
    </source>
</evidence>
<gene>
    <name evidence="2" type="ORF">PFISCL1PPCAC_13027</name>
</gene>
<protein>
    <recommendedName>
        <fullName evidence="4">G protein-coupled receptor</fullName>
    </recommendedName>
</protein>
<evidence type="ECO:0000313" key="2">
    <source>
        <dbReference type="EMBL" id="GMT21730.1"/>
    </source>
</evidence>
<evidence type="ECO:0008006" key="4">
    <source>
        <dbReference type="Google" id="ProtNLM"/>
    </source>
</evidence>
<proteinExistence type="predicted"/>
<evidence type="ECO:0000313" key="3">
    <source>
        <dbReference type="Proteomes" id="UP001432322"/>
    </source>
</evidence>
<reference evidence="2" key="1">
    <citation type="submission" date="2023-10" db="EMBL/GenBank/DDBJ databases">
        <title>Genome assembly of Pristionchus species.</title>
        <authorList>
            <person name="Yoshida K."/>
            <person name="Sommer R.J."/>
        </authorList>
    </citation>
    <scope>NUCLEOTIDE SEQUENCE</scope>
    <source>
        <strain evidence="2">RS5133</strain>
    </source>
</reference>
<feature type="transmembrane region" description="Helical" evidence="1">
    <location>
        <begin position="62"/>
        <end position="87"/>
    </location>
</feature>
<dbReference type="EMBL" id="BTSY01000004">
    <property type="protein sequence ID" value="GMT21730.1"/>
    <property type="molecule type" value="Genomic_DNA"/>
</dbReference>
<keyword evidence="1" id="KW-0812">Transmembrane</keyword>
<feature type="non-terminal residue" evidence="2">
    <location>
        <position position="1"/>
    </location>
</feature>
<sequence length="121" mass="13732">LSFHTFAQLKKTTALSSRSKNFQSKMTKVLTAQFGLMLVTVLNVLIINNYVLILNIAVPHSIAFLFVAVAAHSPIHSIVVLTMTPIYRRKLTQIVGKVREKILKQSSKIVFFVTRKLRKCY</sequence>
<feature type="transmembrane region" description="Helical" evidence="1">
    <location>
        <begin position="34"/>
        <end position="56"/>
    </location>
</feature>
<dbReference type="Proteomes" id="UP001432322">
    <property type="component" value="Unassembled WGS sequence"/>
</dbReference>
<accession>A0AAV5VT30</accession>
<name>A0AAV5VT30_9BILA</name>
<keyword evidence="1" id="KW-1133">Transmembrane helix</keyword>
<keyword evidence="3" id="KW-1185">Reference proteome</keyword>